<evidence type="ECO:0000313" key="3">
    <source>
        <dbReference type="Proteomes" id="UP000290289"/>
    </source>
</evidence>
<gene>
    <name evidence="2" type="ORF">DVH24_032904</name>
</gene>
<dbReference type="AlphaFoldDB" id="A0A498IN09"/>
<keyword evidence="1" id="KW-0472">Membrane</keyword>
<evidence type="ECO:0000256" key="1">
    <source>
        <dbReference type="SAM" id="Phobius"/>
    </source>
</evidence>
<keyword evidence="3" id="KW-1185">Reference proteome</keyword>
<dbReference type="EMBL" id="RDQH01000337">
    <property type="protein sequence ID" value="RXH84620.1"/>
    <property type="molecule type" value="Genomic_DNA"/>
</dbReference>
<organism evidence="2 3">
    <name type="scientific">Malus domestica</name>
    <name type="common">Apple</name>
    <name type="synonym">Pyrus malus</name>
    <dbReference type="NCBI Taxonomy" id="3750"/>
    <lineage>
        <taxon>Eukaryota</taxon>
        <taxon>Viridiplantae</taxon>
        <taxon>Streptophyta</taxon>
        <taxon>Embryophyta</taxon>
        <taxon>Tracheophyta</taxon>
        <taxon>Spermatophyta</taxon>
        <taxon>Magnoliopsida</taxon>
        <taxon>eudicotyledons</taxon>
        <taxon>Gunneridae</taxon>
        <taxon>Pentapetalae</taxon>
        <taxon>rosids</taxon>
        <taxon>fabids</taxon>
        <taxon>Rosales</taxon>
        <taxon>Rosaceae</taxon>
        <taxon>Amygdaloideae</taxon>
        <taxon>Maleae</taxon>
        <taxon>Malus</taxon>
    </lineage>
</organism>
<comment type="caution">
    <text evidence="2">The sequence shown here is derived from an EMBL/GenBank/DDBJ whole genome shotgun (WGS) entry which is preliminary data.</text>
</comment>
<proteinExistence type="predicted"/>
<feature type="transmembrane region" description="Helical" evidence="1">
    <location>
        <begin position="79"/>
        <end position="99"/>
    </location>
</feature>
<evidence type="ECO:0000313" key="2">
    <source>
        <dbReference type="EMBL" id="RXH84620.1"/>
    </source>
</evidence>
<reference evidence="2 3" key="1">
    <citation type="submission" date="2018-10" db="EMBL/GenBank/DDBJ databases">
        <title>A high-quality apple genome assembly.</title>
        <authorList>
            <person name="Hu J."/>
        </authorList>
    </citation>
    <scope>NUCLEOTIDE SEQUENCE [LARGE SCALE GENOMIC DNA]</scope>
    <source>
        <strain evidence="3">cv. HFTH1</strain>
        <tissue evidence="2">Young leaf</tissue>
    </source>
</reference>
<protein>
    <submittedName>
        <fullName evidence="2">Uncharacterized protein</fullName>
    </submittedName>
</protein>
<name>A0A498IN09_MALDO</name>
<accession>A0A498IN09</accession>
<keyword evidence="1" id="KW-0812">Transmembrane</keyword>
<sequence length="253" mass="29175">MGLRRKSKGEYGVQPLKGRDTSILFPATVAFFSMRCSMNSLVISEAAWCGMQINELQMVTPRSLRYFIRVCNWGVYTRVLYAVLKHVIMFTFLIMTMMMQKISTGNPCIADSHMIREVDLSWSFNITHYPIFDTVNAWINSTRHVHEAAQRKILPAYFHALVSQPLPPPAPNSDPKASWGSGSCKTYMYILISTKHRAFWELTGFGFHWMSEVKRVRVFSLVFEVITWCSTLNDLFLRKAWITFSHFSYTIGA</sequence>
<dbReference type="Proteomes" id="UP000290289">
    <property type="component" value="Chromosome 11"/>
</dbReference>
<keyword evidence="1" id="KW-1133">Transmembrane helix</keyword>